<proteinExistence type="predicted"/>
<dbReference type="AlphaFoldDB" id="A0A3N0Y3W3"/>
<accession>A0A3N0Y3W3</accession>
<comment type="caution">
    <text evidence="2">The sequence shown here is derived from an EMBL/GenBank/DDBJ whole genome shotgun (WGS) entry which is preliminary data.</text>
</comment>
<dbReference type="EMBL" id="RJVU01053528">
    <property type="protein sequence ID" value="ROL32999.1"/>
    <property type="molecule type" value="Genomic_DNA"/>
</dbReference>
<reference evidence="2 3" key="1">
    <citation type="submission" date="2018-10" db="EMBL/GenBank/DDBJ databases">
        <title>Genome assembly for a Yunnan-Guizhou Plateau 3E fish, Anabarilius grahami (Regan), and its evolutionary and genetic applications.</title>
        <authorList>
            <person name="Jiang W."/>
        </authorList>
    </citation>
    <scope>NUCLEOTIDE SEQUENCE [LARGE SCALE GENOMIC DNA]</scope>
    <source>
        <strain evidence="2">AG-KIZ</strain>
        <tissue evidence="2">Muscle</tissue>
    </source>
</reference>
<evidence type="ECO:0000256" key="1">
    <source>
        <dbReference type="SAM" id="MobiDB-lite"/>
    </source>
</evidence>
<keyword evidence="3" id="KW-1185">Reference proteome</keyword>
<sequence length="66" mass="7058">MDLADERETGPALSPALSPDPYIPLQNPDVHSGASSVRAGDDDSLYECAASERSSHDDKSVEELLE</sequence>
<name>A0A3N0Y3W3_ANAGA</name>
<evidence type="ECO:0000313" key="3">
    <source>
        <dbReference type="Proteomes" id="UP000281406"/>
    </source>
</evidence>
<dbReference type="Proteomes" id="UP000281406">
    <property type="component" value="Unassembled WGS sequence"/>
</dbReference>
<protein>
    <submittedName>
        <fullName evidence="2">Uncharacterized protein</fullName>
    </submittedName>
</protein>
<evidence type="ECO:0000313" key="2">
    <source>
        <dbReference type="EMBL" id="ROL32999.1"/>
    </source>
</evidence>
<organism evidence="2 3">
    <name type="scientific">Anabarilius grahami</name>
    <name type="common">Kanglang fish</name>
    <name type="synonym">Barilius grahami</name>
    <dbReference type="NCBI Taxonomy" id="495550"/>
    <lineage>
        <taxon>Eukaryota</taxon>
        <taxon>Metazoa</taxon>
        <taxon>Chordata</taxon>
        <taxon>Craniata</taxon>
        <taxon>Vertebrata</taxon>
        <taxon>Euteleostomi</taxon>
        <taxon>Actinopterygii</taxon>
        <taxon>Neopterygii</taxon>
        <taxon>Teleostei</taxon>
        <taxon>Ostariophysi</taxon>
        <taxon>Cypriniformes</taxon>
        <taxon>Xenocyprididae</taxon>
        <taxon>Xenocypridinae</taxon>
        <taxon>Xenocypridinae incertae sedis</taxon>
        <taxon>Anabarilius</taxon>
    </lineage>
</organism>
<gene>
    <name evidence="2" type="ORF">DPX16_5894</name>
</gene>
<feature type="region of interest" description="Disordered" evidence="1">
    <location>
        <begin position="1"/>
        <end position="44"/>
    </location>
</feature>